<sequence length="439" mass="50234">MVAVIHTSRNLRRAFNYNEQKVKEGKAECILAGNYVQQVEALTISQKLNRLLKQASLNERTKVNSVHISLNFDPSEQLPTDRLKEIATAYLEKIGFGEQPFLVYQHHDAAHPHVHLVTTNIQPDGKRISLHNLGKNVSEIARQEIEQSFGLVKAKDHSKRQLSDLEPVSVQKVQYGKSETRRAIGQVLNKVLQEYKYTSLPELNAVLRQYNVEADRGSEHSKMYQHRGLLYRLLDEQGNRVGVPIKASAFYQQPTLKYLESKFKLNQTAREPSKVRVKNAVDLTFLKQPNISLAGLKDRLKKEGISLVLQLSKDGRIYGITYVDHRTKGVYKGSDLGKKYSAPGIQERCGIQLPAAPNQTLSQAERIGSEQPETRKRKYQKSSSPQEVMKRQEPDSNTMLSELNKILEAFLQPEQTFDYVPQQLKNYRKKKRQRRLGNH</sequence>
<organism evidence="3 4">
    <name type="scientific">Adhaeribacter rhizoryzae</name>
    <dbReference type="NCBI Taxonomy" id="2607907"/>
    <lineage>
        <taxon>Bacteria</taxon>
        <taxon>Pseudomonadati</taxon>
        <taxon>Bacteroidota</taxon>
        <taxon>Cytophagia</taxon>
        <taxon>Cytophagales</taxon>
        <taxon>Hymenobacteraceae</taxon>
        <taxon>Adhaeribacter</taxon>
    </lineage>
</organism>
<protein>
    <submittedName>
        <fullName evidence="3">Relaxase/mobilization nuclease domain-containing protein</fullName>
    </submittedName>
</protein>
<evidence type="ECO:0000313" key="3">
    <source>
        <dbReference type="EMBL" id="KAA5548105.1"/>
    </source>
</evidence>
<name>A0A5M6DRS4_9BACT</name>
<keyword evidence="4" id="KW-1185">Reference proteome</keyword>
<dbReference type="Proteomes" id="UP000323426">
    <property type="component" value="Unassembled WGS sequence"/>
</dbReference>
<evidence type="ECO:0000259" key="2">
    <source>
        <dbReference type="Pfam" id="PF03432"/>
    </source>
</evidence>
<dbReference type="RefSeq" id="WP_150087241.1">
    <property type="nucleotide sequence ID" value="NZ_VWSF01000003.1"/>
</dbReference>
<evidence type="ECO:0000313" key="4">
    <source>
        <dbReference type="Proteomes" id="UP000323426"/>
    </source>
</evidence>
<gene>
    <name evidence="3" type="ORF">F0145_05095</name>
</gene>
<evidence type="ECO:0000256" key="1">
    <source>
        <dbReference type="SAM" id="MobiDB-lite"/>
    </source>
</evidence>
<accession>A0A5M6DRS4</accession>
<reference evidence="3 4" key="1">
    <citation type="submission" date="2019-09" db="EMBL/GenBank/DDBJ databases">
        <title>Genome sequence and assembly of Adhaeribacter sp.</title>
        <authorList>
            <person name="Chhetri G."/>
        </authorList>
    </citation>
    <scope>NUCLEOTIDE SEQUENCE [LARGE SCALE GENOMIC DNA]</scope>
    <source>
        <strain evidence="3 4">DK36</strain>
    </source>
</reference>
<feature type="domain" description="MobA/VirD2-like nuclease" evidence="2">
    <location>
        <begin position="17"/>
        <end position="151"/>
    </location>
</feature>
<proteinExistence type="predicted"/>
<dbReference type="Pfam" id="PF03432">
    <property type="entry name" value="Relaxase"/>
    <property type="match status" value="1"/>
</dbReference>
<dbReference type="InterPro" id="IPR005094">
    <property type="entry name" value="Endonuclease_MobA/VirD2"/>
</dbReference>
<dbReference type="EMBL" id="VWSF01000003">
    <property type="protein sequence ID" value="KAA5548105.1"/>
    <property type="molecule type" value="Genomic_DNA"/>
</dbReference>
<comment type="caution">
    <text evidence="3">The sequence shown here is derived from an EMBL/GenBank/DDBJ whole genome shotgun (WGS) entry which is preliminary data.</text>
</comment>
<feature type="region of interest" description="Disordered" evidence="1">
    <location>
        <begin position="356"/>
        <end position="399"/>
    </location>
</feature>
<dbReference type="AlphaFoldDB" id="A0A5M6DRS4"/>